<evidence type="ECO:0000313" key="3">
    <source>
        <dbReference type="Proteomes" id="UP000835052"/>
    </source>
</evidence>
<evidence type="ECO:0000256" key="1">
    <source>
        <dbReference type="SAM" id="MobiDB-lite"/>
    </source>
</evidence>
<proteinExistence type="predicted"/>
<protein>
    <submittedName>
        <fullName evidence="2">Uncharacterized protein</fullName>
    </submittedName>
</protein>
<reference evidence="2" key="1">
    <citation type="submission" date="2020-10" db="EMBL/GenBank/DDBJ databases">
        <authorList>
            <person name="Kikuchi T."/>
        </authorList>
    </citation>
    <scope>NUCLEOTIDE SEQUENCE</scope>
    <source>
        <strain evidence="2">NKZ352</strain>
    </source>
</reference>
<organism evidence="2 3">
    <name type="scientific">Caenorhabditis auriculariae</name>
    <dbReference type="NCBI Taxonomy" id="2777116"/>
    <lineage>
        <taxon>Eukaryota</taxon>
        <taxon>Metazoa</taxon>
        <taxon>Ecdysozoa</taxon>
        <taxon>Nematoda</taxon>
        <taxon>Chromadorea</taxon>
        <taxon>Rhabditida</taxon>
        <taxon>Rhabditina</taxon>
        <taxon>Rhabditomorpha</taxon>
        <taxon>Rhabditoidea</taxon>
        <taxon>Rhabditidae</taxon>
        <taxon>Peloderinae</taxon>
        <taxon>Caenorhabditis</taxon>
    </lineage>
</organism>
<feature type="region of interest" description="Disordered" evidence="1">
    <location>
        <begin position="20"/>
        <end position="78"/>
    </location>
</feature>
<dbReference type="EMBL" id="CAJGYM010000048">
    <property type="protein sequence ID" value="CAD6194818.1"/>
    <property type="molecule type" value="Genomic_DNA"/>
</dbReference>
<name>A0A8S1HK10_9PELO</name>
<dbReference type="Proteomes" id="UP000835052">
    <property type="component" value="Unassembled WGS sequence"/>
</dbReference>
<comment type="caution">
    <text evidence="2">The sequence shown here is derived from an EMBL/GenBank/DDBJ whole genome shotgun (WGS) entry which is preliminary data.</text>
</comment>
<accession>A0A8S1HK10</accession>
<gene>
    <name evidence="2" type="ORF">CAUJ_LOCUS10737</name>
</gene>
<evidence type="ECO:0000313" key="2">
    <source>
        <dbReference type="EMBL" id="CAD6194818.1"/>
    </source>
</evidence>
<keyword evidence="3" id="KW-1185">Reference proteome</keyword>
<dbReference type="AlphaFoldDB" id="A0A8S1HK10"/>
<sequence>MDVIGHEVETRLSRLTSRRRLCRRRNRASKAAGQLTEKHKCPSRQPGGGSRPPLGPHRSDREPLFRLPVWSSSGKTVP</sequence>